<name>A0A8A0RKT8_9FIRM</name>
<dbReference type="InterPro" id="IPR011059">
    <property type="entry name" value="Metal-dep_hydrolase_composite"/>
</dbReference>
<dbReference type="PANTHER" id="PTHR11647:SF1">
    <property type="entry name" value="COLLAPSIN RESPONSE MEDIATOR PROTEIN"/>
    <property type="match status" value="1"/>
</dbReference>
<dbReference type="SUPFAM" id="SSF51556">
    <property type="entry name" value="Metallo-dependent hydrolases"/>
    <property type="match status" value="1"/>
</dbReference>
<dbReference type="KEGG" id="kme:H0A61_01198"/>
<dbReference type="InterPro" id="IPR050378">
    <property type="entry name" value="Metallo-dep_Hydrolases_sf"/>
</dbReference>
<dbReference type="GO" id="GO:0004151">
    <property type="term" value="F:dihydroorotase activity"/>
    <property type="evidence" value="ECO:0007669"/>
    <property type="project" value="UniProtKB-EC"/>
</dbReference>
<organism evidence="3 4">
    <name type="scientific">Koleobacter methoxysyntrophicus</name>
    <dbReference type="NCBI Taxonomy" id="2751313"/>
    <lineage>
        <taxon>Bacteria</taxon>
        <taxon>Bacillati</taxon>
        <taxon>Bacillota</taxon>
        <taxon>Clostridia</taxon>
        <taxon>Koleobacterales</taxon>
        <taxon>Koleobacteraceae</taxon>
        <taxon>Koleobacter</taxon>
    </lineage>
</organism>
<dbReference type="Pfam" id="PF01979">
    <property type="entry name" value="Amidohydro_1"/>
    <property type="match status" value="1"/>
</dbReference>
<evidence type="ECO:0000256" key="1">
    <source>
        <dbReference type="ARBA" id="ARBA00001947"/>
    </source>
</evidence>
<comment type="cofactor">
    <cofactor evidence="1">
        <name>Zn(2+)</name>
        <dbReference type="ChEBI" id="CHEBI:29105"/>
    </cofactor>
</comment>
<dbReference type="EMBL" id="CP059066">
    <property type="protein sequence ID" value="QSQ08853.1"/>
    <property type="molecule type" value="Genomic_DNA"/>
</dbReference>
<feature type="domain" description="Amidohydrolase-related" evidence="2">
    <location>
        <begin position="53"/>
        <end position="405"/>
    </location>
</feature>
<sequence>MKKILIKNGYVIDPGSERKGCYDILIEGEKVERIEEEITCGKNADIIDAEGKIVVPGFIDLQVNPGNTIEYICEMLPSCGITTPLIMPCNVNGIPFLDYYGGLRGVIDASDGQRVNVANAISIEPPDTGAHETYMQLATPVNSIKSRIEEFIELGITAVGEVVLPLGGTAHITTSMSEEFLDKLLNETERHDIPILLHTGLGLQGIEKAVEVSSGRKMHICHVGSTCSQDNIHKALVLLSENGNITSDTHLSEVAGSNSRNSKLVVEYFDKGQAVHIDAQTLKVEKVEDINKARPPFYYNKVNLFENNIICALSEQVDAIESDDLGDGIRSKILLKNLFKLVNSVALEHVKHELMYKMIKKLTINPAKILKINRGTLGEGAFADAVILDLHNERVETVMVNGKIVLFNGKLTGEKGGKRIRFKS</sequence>
<dbReference type="AlphaFoldDB" id="A0A8A0RKT8"/>
<dbReference type="SUPFAM" id="SSF51338">
    <property type="entry name" value="Composite domain of metallo-dependent hydrolases"/>
    <property type="match status" value="1"/>
</dbReference>
<gene>
    <name evidence="3" type="primary">pyrC_2</name>
    <name evidence="3" type="ORF">H0A61_01198</name>
</gene>
<proteinExistence type="predicted"/>
<dbReference type="InterPro" id="IPR032466">
    <property type="entry name" value="Metal_Hydrolase"/>
</dbReference>
<dbReference type="EC" id="3.5.2.3" evidence="3"/>
<keyword evidence="4" id="KW-1185">Reference proteome</keyword>
<evidence type="ECO:0000313" key="3">
    <source>
        <dbReference type="EMBL" id="QSQ08853.1"/>
    </source>
</evidence>
<protein>
    <submittedName>
        <fullName evidence="3">Dihydroorotase</fullName>
        <ecNumber evidence="3">3.5.2.3</ecNumber>
    </submittedName>
</protein>
<dbReference type="Gene3D" id="2.30.40.10">
    <property type="entry name" value="Urease, subunit C, domain 1"/>
    <property type="match status" value="2"/>
</dbReference>
<dbReference type="Proteomes" id="UP000662904">
    <property type="component" value="Chromosome"/>
</dbReference>
<dbReference type="RefSeq" id="WP_206709055.1">
    <property type="nucleotide sequence ID" value="NZ_CP059066.1"/>
</dbReference>
<reference evidence="3" key="1">
    <citation type="submission" date="2020-07" db="EMBL/GenBank/DDBJ databases">
        <title>Koleobacter methoxysyntrophicus gen. nov., sp. nov., a novel anaerobic bacterium isolated from deep subsurface oil field and proposal of Koleobacterales ord. nov. in the phylum Firmicutes.</title>
        <authorList>
            <person name="Sakamoto S."/>
            <person name="Tamaki H."/>
        </authorList>
    </citation>
    <scope>NUCLEOTIDE SEQUENCE</scope>
    <source>
        <strain evidence="3">NRmbB1</strain>
    </source>
</reference>
<keyword evidence="3" id="KW-0378">Hydrolase</keyword>
<evidence type="ECO:0000259" key="2">
    <source>
        <dbReference type="Pfam" id="PF01979"/>
    </source>
</evidence>
<dbReference type="InterPro" id="IPR006680">
    <property type="entry name" value="Amidohydro-rel"/>
</dbReference>
<accession>A0A8A0RKT8</accession>
<dbReference type="PANTHER" id="PTHR11647">
    <property type="entry name" value="HYDRANTOINASE/DIHYDROPYRIMIDINASE FAMILY MEMBER"/>
    <property type="match status" value="1"/>
</dbReference>
<evidence type="ECO:0000313" key="4">
    <source>
        <dbReference type="Proteomes" id="UP000662904"/>
    </source>
</evidence>